<comment type="pathway">
    <text evidence="2">Protein modification; protein glycosylation.</text>
</comment>
<evidence type="ECO:0000256" key="5">
    <source>
        <dbReference type="ARBA" id="ARBA00022490"/>
    </source>
</evidence>
<evidence type="ECO:0000256" key="2">
    <source>
        <dbReference type="ARBA" id="ARBA00004922"/>
    </source>
</evidence>
<dbReference type="Proteomes" id="UP000217465">
    <property type="component" value="Unassembled WGS sequence"/>
</dbReference>
<comment type="subcellular location">
    <subcellularLocation>
        <location evidence="1">Cell membrane</location>
        <topology evidence="1">Peripheral membrane protein</topology>
    </subcellularLocation>
</comment>
<evidence type="ECO:0000256" key="3">
    <source>
        <dbReference type="ARBA" id="ARBA00009481"/>
    </source>
</evidence>
<dbReference type="RefSeq" id="WP_180757616.1">
    <property type="nucleotide sequence ID" value="NZ_JAYEVX010000007.1"/>
</dbReference>
<protein>
    <submittedName>
        <fullName evidence="13">Glycosyltransferase Gtf1</fullName>
    </submittedName>
</protein>
<evidence type="ECO:0000256" key="4">
    <source>
        <dbReference type="ARBA" id="ARBA00022475"/>
    </source>
</evidence>
<accession>A0A854WL17</accession>
<evidence type="ECO:0000256" key="6">
    <source>
        <dbReference type="ARBA" id="ARBA00022676"/>
    </source>
</evidence>
<sequence>MAIYNFNLLVGYLPTGVDYAQGYRAKLFRELKQVSYFIFTEIPEWSLIKFYLDQVGLQEEEMLSVHFSYLEDASLIPQLSFDEIKPGYPDIVNMEETSFYGGVKTFQSKLMDHFGISFTFTDEESDIVDFVSVYAQGKLIRRDYFTNRKMYSKFYYPQINESELIAVPFKTNFYDNKGKVIYEEIVTSDEPRYVFANHQKDIYKSEFVETFIKNLNWGKNDTVIFDRSADQYFAQVALKNKGQAKLVAVIHSEHYFPKDYDPSYLYLNYEYYYIIRNVNSIDTFIVSTDLQKQKFTETVYKESGVRPNVQVIPVGSVDLKEPSHHQRKHFSMMTASRLQARKRVDWLIRAAILAKKDIPQLEFSIYGRGSEQEKLENIINEHNAQNYIFLKGHADLDDVYPQYELYVSASSWETFGLSLLEAVSHGLAMIGLNVPYGNPTFIESDSNGFLVDYEYLSDEQITIQALADKIITYFKLPETVRQSFNDKSFEIAEQFTKDKVKQVWLELLEN</sequence>
<dbReference type="SUPFAM" id="SSF53756">
    <property type="entry name" value="UDP-Glycosyltransferase/glycogen phosphorylase"/>
    <property type="match status" value="1"/>
</dbReference>
<keyword evidence="5" id="KW-0963">Cytoplasm</keyword>
<dbReference type="AlphaFoldDB" id="A0A854WL17"/>
<evidence type="ECO:0000313" key="14">
    <source>
        <dbReference type="Proteomes" id="UP000217465"/>
    </source>
</evidence>
<dbReference type="InterPro" id="IPR054396">
    <property type="entry name" value="GtfA_EBD"/>
</dbReference>
<dbReference type="GO" id="GO:0000166">
    <property type="term" value="F:nucleotide binding"/>
    <property type="evidence" value="ECO:0007669"/>
    <property type="project" value="UniProtKB-KW"/>
</dbReference>
<dbReference type="GO" id="GO:0005886">
    <property type="term" value="C:plasma membrane"/>
    <property type="evidence" value="ECO:0007669"/>
    <property type="project" value="UniProtKB-SubCell"/>
</dbReference>
<evidence type="ECO:0000313" key="13">
    <source>
        <dbReference type="EMBL" id="PCH12211.1"/>
    </source>
</evidence>
<keyword evidence="6" id="KW-0328">Glycosyltransferase</keyword>
<evidence type="ECO:0000259" key="12">
    <source>
        <dbReference type="Pfam" id="PF22145"/>
    </source>
</evidence>
<dbReference type="Gene3D" id="3.40.50.2000">
    <property type="entry name" value="Glycogen Phosphorylase B"/>
    <property type="match status" value="2"/>
</dbReference>
<keyword evidence="9" id="KW-0472">Membrane</keyword>
<reference evidence="13 14" key="1">
    <citation type="submission" date="2016-06" db="EMBL/GenBank/DDBJ databases">
        <authorList>
            <person name="Haines A.N."/>
            <person name="Council K.R."/>
        </authorList>
    </citation>
    <scope>NUCLEOTIDE SEQUENCE [LARGE SCALE GENOMIC DNA]</scope>
    <source>
        <strain evidence="13 14">SP158-29</strain>
    </source>
</reference>
<evidence type="ECO:0000256" key="9">
    <source>
        <dbReference type="ARBA" id="ARBA00023136"/>
    </source>
</evidence>
<comment type="catalytic activity">
    <reaction evidence="10">
        <text>L-seryl-[protein] + UDP-N-acetyl-alpha-D-glucosamine = 3-O-[N-acetyl-alpha-D-glucosaminyl]-L-seryl-[protein] + UDP + H(+)</text>
        <dbReference type="Rhea" id="RHEA:59872"/>
        <dbReference type="Rhea" id="RHEA-COMP:9863"/>
        <dbReference type="Rhea" id="RHEA-COMP:15471"/>
        <dbReference type="ChEBI" id="CHEBI:15378"/>
        <dbReference type="ChEBI" id="CHEBI:29999"/>
        <dbReference type="ChEBI" id="CHEBI:57705"/>
        <dbReference type="ChEBI" id="CHEBI:58223"/>
        <dbReference type="ChEBI" id="CHEBI:143279"/>
    </reaction>
</comment>
<keyword evidence="4" id="KW-1003">Cell membrane</keyword>
<feature type="domain" description="Glycosyl transferase family 1" evidence="11">
    <location>
        <begin position="327"/>
        <end position="479"/>
    </location>
</feature>
<dbReference type="InterPro" id="IPR001296">
    <property type="entry name" value="Glyco_trans_1"/>
</dbReference>
<organism evidence="13 14">
    <name type="scientific">Streptococcus parauberis</name>
    <dbReference type="NCBI Taxonomy" id="1348"/>
    <lineage>
        <taxon>Bacteria</taxon>
        <taxon>Bacillati</taxon>
        <taxon>Bacillota</taxon>
        <taxon>Bacilli</taxon>
        <taxon>Lactobacillales</taxon>
        <taxon>Streptococcaceae</taxon>
        <taxon>Streptococcus</taxon>
    </lineage>
</organism>
<dbReference type="Pfam" id="PF00534">
    <property type="entry name" value="Glycos_transf_1"/>
    <property type="match status" value="1"/>
</dbReference>
<name>A0A854WL17_9STRE</name>
<keyword evidence="8" id="KW-0547">Nucleotide-binding</keyword>
<gene>
    <name evidence="13" type="primary">gtf1_2</name>
    <name evidence="13" type="ORF">A9Y57_00926</name>
</gene>
<dbReference type="FunFam" id="3.40.50.2000:FF:000196">
    <property type="entry name" value="UDP-N-acetylglucosamine--peptide N-acetylglucosaminyltransferase GtfA subunit"/>
    <property type="match status" value="1"/>
</dbReference>
<dbReference type="PANTHER" id="PTHR12526:SF629">
    <property type="entry name" value="TEICHURONIC ACID BIOSYNTHESIS GLYCOSYLTRANSFERASE TUAH-RELATED"/>
    <property type="match status" value="1"/>
</dbReference>
<proteinExistence type="inferred from homology"/>
<evidence type="ECO:0000259" key="11">
    <source>
        <dbReference type="Pfam" id="PF00534"/>
    </source>
</evidence>
<comment type="similarity">
    <text evidence="3">Belongs to the glycosyltransferase group 1 family. Glycosyltransferase 4 subfamily.</text>
</comment>
<feature type="domain" description="GtfA extended beta-sheet meander" evidence="12">
    <location>
        <begin position="118"/>
        <end position="196"/>
    </location>
</feature>
<dbReference type="PANTHER" id="PTHR12526">
    <property type="entry name" value="GLYCOSYLTRANSFERASE"/>
    <property type="match status" value="1"/>
</dbReference>
<evidence type="ECO:0000256" key="7">
    <source>
        <dbReference type="ARBA" id="ARBA00022679"/>
    </source>
</evidence>
<keyword evidence="7 13" id="KW-0808">Transferase</keyword>
<comment type="caution">
    <text evidence="13">The sequence shown here is derived from an EMBL/GenBank/DDBJ whole genome shotgun (WGS) entry which is preliminary data.</text>
</comment>
<evidence type="ECO:0000256" key="8">
    <source>
        <dbReference type="ARBA" id="ARBA00022741"/>
    </source>
</evidence>
<evidence type="ECO:0000256" key="10">
    <source>
        <dbReference type="ARBA" id="ARBA00052053"/>
    </source>
</evidence>
<evidence type="ECO:0000256" key="1">
    <source>
        <dbReference type="ARBA" id="ARBA00004202"/>
    </source>
</evidence>
<dbReference type="EMBL" id="NSGR01000008">
    <property type="protein sequence ID" value="PCH12211.1"/>
    <property type="molecule type" value="Genomic_DNA"/>
</dbReference>
<dbReference type="GO" id="GO:0017122">
    <property type="term" value="C:protein N-acetylglucosaminyltransferase complex"/>
    <property type="evidence" value="ECO:0007669"/>
    <property type="project" value="UniProtKB-ARBA"/>
</dbReference>
<dbReference type="Pfam" id="PF22145">
    <property type="entry name" value="GtfA_EBD"/>
    <property type="match status" value="1"/>
</dbReference>
<dbReference type="GO" id="GO:0016757">
    <property type="term" value="F:glycosyltransferase activity"/>
    <property type="evidence" value="ECO:0007669"/>
    <property type="project" value="UniProtKB-KW"/>
</dbReference>